<protein>
    <submittedName>
        <fullName evidence="2">Uncharacterized protein</fullName>
    </submittedName>
</protein>
<reference evidence="2 3" key="1">
    <citation type="submission" date="2023-10" db="EMBL/GenBank/DDBJ databases">
        <title>Draft genome sequence of Xylaria bambusicola isolate GMP-LS, the root and basal stem rot pathogen of sugarcane in Indonesia.</title>
        <authorList>
            <person name="Selvaraj P."/>
            <person name="Muralishankar V."/>
            <person name="Muruganantham S."/>
            <person name="Sp S."/>
            <person name="Haryani S."/>
            <person name="Lau K.J.X."/>
            <person name="Naqvi N.I."/>
        </authorList>
    </citation>
    <scope>NUCLEOTIDE SEQUENCE [LARGE SCALE GENOMIC DNA]</scope>
    <source>
        <strain evidence="2">GMP-LS</strain>
    </source>
</reference>
<organism evidence="2 3">
    <name type="scientific">Xylaria bambusicola</name>
    <dbReference type="NCBI Taxonomy" id="326684"/>
    <lineage>
        <taxon>Eukaryota</taxon>
        <taxon>Fungi</taxon>
        <taxon>Dikarya</taxon>
        <taxon>Ascomycota</taxon>
        <taxon>Pezizomycotina</taxon>
        <taxon>Sordariomycetes</taxon>
        <taxon>Xylariomycetidae</taxon>
        <taxon>Xylariales</taxon>
        <taxon>Xylariaceae</taxon>
        <taxon>Xylaria</taxon>
    </lineage>
</organism>
<evidence type="ECO:0000313" key="3">
    <source>
        <dbReference type="Proteomes" id="UP001305414"/>
    </source>
</evidence>
<feature type="chain" id="PRO_5042903169" evidence="1">
    <location>
        <begin position="20"/>
        <end position="208"/>
    </location>
</feature>
<evidence type="ECO:0000256" key="1">
    <source>
        <dbReference type="SAM" id="SignalP"/>
    </source>
</evidence>
<comment type="caution">
    <text evidence="2">The sequence shown here is derived from an EMBL/GenBank/DDBJ whole genome shotgun (WGS) entry which is preliminary data.</text>
</comment>
<keyword evidence="3" id="KW-1185">Reference proteome</keyword>
<dbReference type="Proteomes" id="UP001305414">
    <property type="component" value="Unassembled WGS sequence"/>
</dbReference>
<dbReference type="EMBL" id="JAWHQM010000012">
    <property type="protein sequence ID" value="KAK5629603.1"/>
    <property type="molecule type" value="Genomic_DNA"/>
</dbReference>
<keyword evidence="1" id="KW-0732">Signal</keyword>
<accession>A0AAN7Z7Y3</accession>
<gene>
    <name evidence="2" type="ORF">RRF57_005318</name>
</gene>
<name>A0AAN7Z7Y3_9PEZI</name>
<dbReference type="AlphaFoldDB" id="A0AAN7Z7Y3"/>
<feature type="signal peptide" evidence="1">
    <location>
        <begin position="1"/>
        <end position="19"/>
    </location>
</feature>
<evidence type="ECO:0000313" key="2">
    <source>
        <dbReference type="EMBL" id="KAK5629603.1"/>
    </source>
</evidence>
<proteinExistence type="predicted"/>
<sequence>MAYQLSAALMGLAATVVSAQEQQSGPFALHVKGTNPNSTIDGYGGSCHAGAAISGLCYSVLSDTTDLPNTFQYWFNYTGFQQVGDAEVGTLTWNQPYTDGEGNPASVSQAMGLVYQTTSNVAAPLFGFSQEVFLIGFDSEKELFGYSYIDDAKFVAGQQPPTAPKASYQWAVCWQYFTGYFYQSVAWIQAGAPHNPTCEPVEITQVNL</sequence>